<dbReference type="AlphaFoldDB" id="A0A0G2YML6"/>
<reference evidence="9" key="1">
    <citation type="submission" date="2015-03" db="EMBL/GenBank/DDBJ databases">
        <title>Dynamic evolution of Geranium mitochondrial genomes through multiple horizontal and intracellular gene transfers.</title>
        <authorList>
            <person name="Park S."/>
            <person name="Grewe F."/>
            <person name="Zhu A."/>
            <person name="Ruhlman T.A."/>
            <person name="Sabir J."/>
            <person name="Mower J.P."/>
            <person name="Jansen R.K."/>
        </authorList>
    </citation>
    <scope>NUCLEOTIDE SEQUENCE</scope>
</reference>
<evidence type="ECO:0000256" key="8">
    <source>
        <dbReference type="SAM" id="MobiDB-lite"/>
    </source>
</evidence>
<dbReference type="GO" id="GO:0003723">
    <property type="term" value="F:RNA binding"/>
    <property type="evidence" value="ECO:0007669"/>
    <property type="project" value="InterPro"/>
</dbReference>
<feature type="region of interest" description="Disordered" evidence="8">
    <location>
        <begin position="77"/>
        <end position="102"/>
    </location>
</feature>
<dbReference type="GO" id="GO:0003735">
    <property type="term" value="F:structural constituent of ribosome"/>
    <property type="evidence" value="ECO:0007669"/>
    <property type="project" value="InterPro"/>
</dbReference>
<name>A0A0G2YML6_EROTE</name>
<evidence type="ECO:0000256" key="2">
    <source>
        <dbReference type="ARBA" id="ARBA00007345"/>
    </source>
</evidence>
<dbReference type="GO" id="GO:0000028">
    <property type="term" value="P:ribosomal small subunit assembly"/>
    <property type="evidence" value="ECO:0007669"/>
    <property type="project" value="TreeGrafter"/>
</dbReference>
<dbReference type="InterPro" id="IPR023575">
    <property type="entry name" value="Ribosomal_uS19_SF"/>
</dbReference>
<dbReference type="NCBIfam" id="TIGR01050">
    <property type="entry name" value="rpsS_bact"/>
    <property type="match status" value="1"/>
</dbReference>
<keyword evidence="5 7" id="KW-0687">Ribonucleoprotein</keyword>
<keyword evidence="4 9" id="KW-0496">Mitochondrion</keyword>
<dbReference type="GO" id="GO:0005763">
    <property type="term" value="C:mitochondrial small ribosomal subunit"/>
    <property type="evidence" value="ECO:0007669"/>
    <property type="project" value="TreeGrafter"/>
</dbReference>
<feature type="compositionally biased region" description="Polar residues" evidence="8">
    <location>
        <begin position="77"/>
        <end position="86"/>
    </location>
</feature>
<feature type="compositionally biased region" description="Basic and acidic residues" evidence="8">
    <location>
        <begin position="87"/>
        <end position="102"/>
    </location>
</feature>
<evidence type="ECO:0000256" key="7">
    <source>
        <dbReference type="RuleBase" id="RU003485"/>
    </source>
</evidence>
<evidence type="ECO:0000256" key="4">
    <source>
        <dbReference type="ARBA" id="ARBA00023128"/>
    </source>
</evidence>
<comment type="subcellular location">
    <subcellularLocation>
        <location evidence="1">Mitochondrion</location>
    </subcellularLocation>
</comment>
<dbReference type="PANTHER" id="PTHR11880:SF67">
    <property type="entry name" value="SMALL RIBOSOMAL SUBUNIT PROTEIN US19M"/>
    <property type="match status" value="1"/>
</dbReference>
<evidence type="ECO:0000256" key="6">
    <source>
        <dbReference type="ARBA" id="ARBA00044183"/>
    </source>
</evidence>
<dbReference type="InterPro" id="IPR005732">
    <property type="entry name" value="Ribosomal_uS19_bac-type"/>
</dbReference>
<proteinExistence type="evidence at transcript level"/>
<dbReference type="GO" id="GO:0006412">
    <property type="term" value="P:translation"/>
    <property type="evidence" value="ECO:0007669"/>
    <property type="project" value="InterPro"/>
</dbReference>
<feature type="compositionally biased region" description="Basic and acidic residues" evidence="8">
    <location>
        <begin position="184"/>
        <end position="195"/>
    </location>
</feature>
<organism evidence="9">
    <name type="scientific">Erodium texanum</name>
    <name type="common">Texas stork's bill</name>
    <dbReference type="NCBI Taxonomy" id="28960"/>
    <lineage>
        <taxon>Eukaryota</taxon>
        <taxon>Viridiplantae</taxon>
        <taxon>Streptophyta</taxon>
        <taxon>Embryophyta</taxon>
        <taxon>Tracheophyta</taxon>
        <taxon>Spermatophyta</taxon>
        <taxon>Magnoliopsida</taxon>
        <taxon>eudicotyledons</taxon>
        <taxon>Gunneridae</taxon>
        <taxon>Pentapetalae</taxon>
        <taxon>rosids</taxon>
        <taxon>malvids</taxon>
        <taxon>Geraniales</taxon>
        <taxon>Geraniaceae</taxon>
        <taxon>Erodium</taxon>
    </lineage>
</organism>
<dbReference type="PANTHER" id="PTHR11880">
    <property type="entry name" value="RIBOSOMAL PROTEIN S19P FAMILY MEMBER"/>
    <property type="match status" value="1"/>
</dbReference>
<keyword evidence="3 7" id="KW-0689">Ribosomal protein</keyword>
<geneLocation type="mitochondrion" evidence="9"/>
<dbReference type="PRINTS" id="PR00975">
    <property type="entry name" value="RIBOSOMALS19"/>
</dbReference>
<accession>A0A0G2YML6</accession>
<dbReference type="InterPro" id="IPR020934">
    <property type="entry name" value="Ribosomal_uS19_CS"/>
</dbReference>
<dbReference type="SUPFAM" id="SSF54570">
    <property type="entry name" value="Ribosomal protein S19"/>
    <property type="match status" value="1"/>
</dbReference>
<protein>
    <recommendedName>
        <fullName evidence="6">Small ribosomal subunit protein uS19m</fullName>
    </recommendedName>
</protein>
<comment type="similarity">
    <text evidence="2 7">Belongs to the universal ribosomal protein uS19 family.</text>
</comment>
<evidence type="ECO:0000256" key="5">
    <source>
        <dbReference type="ARBA" id="ARBA00023274"/>
    </source>
</evidence>
<sequence length="195" mass="21708">MATQAMFGALKRTARSHFASITTNSRSATMSILAGQEGGSVNHAFGSVVHPKYSCPQNFHRELAPSSLAPSTSFIRQVHGSSSQNVPEKDANQVKQESDDLASRSRWKDPFVDACLFKIKDNRKKLANKKIWSRRSTILPEFVGLTLQVYNGKNHVRCKITEGKVGHKFGEFAVTRSYNKNPKKKSDQGKKKGKK</sequence>
<dbReference type="EMBL" id="KP963199">
    <property type="protein sequence ID" value="AKI85083.1"/>
    <property type="molecule type" value="mRNA"/>
</dbReference>
<feature type="region of interest" description="Disordered" evidence="8">
    <location>
        <begin position="176"/>
        <end position="195"/>
    </location>
</feature>
<dbReference type="HAMAP" id="MF_00531">
    <property type="entry name" value="Ribosomal_uS19"/>
    <property type="match status" value="1"/>
</dbReference>
<dbReference type="Pfam" id="PF00203">
    <property type="entry name" value="Ribosomal_S19"/>
    <property type="match status" value="1"/>
</dbReference>
<dbReference type="InterPro" id="IPR002222">
    <property type="entry name" value="Ribosomal_uS19"/>
</dbReference>
<dbReference type="Gene3D" id="3.30.860.10">
    <property type="entry name" value="30s Ribosomal Protein S19, Chain A"/>
    <property type="match status" value="1"/>
</dbReference>
<evidence type="ECO:0000313" key="9">
    <source>
        <dbReference type="EMBL" id="AKI85083.1"/>
    </source>
</evidence>
<dbReference type="PROSITE" id="PS00323">
    <property type="entry name" value="RIBOSOMAL_S19"/>
    <property type="match status" value="1"/>
</dbReference>
<gene>
    <name evidence="9" type="primary">rps19</name>
</gene>
<evidence type="ECO:0000256" key="3">
    <source>
        <dbReference type="ARBA" id="ARBA00022980"/>
    </source>
</evidence>
<evidence type="ECO:0000256" key="1">
    <source>
        <dbReference type="ARBA" id="ARBA00004173"/>
    </source>
</evidence>